<evidence type="ECO:0000259" key="3">
    <source>
        <dbReference type="PROSITE" id="PS50024"/>
    </source>
</evidence>
<keyword evidence="2" id="KW-1133">Transmembrane helix</keyword>
<dbReference type="EMBL" id="VIIS01000775">
    <property type="protein sequence ID" value="KAF0305143.1"/>
    <property type="molecule type" value="Genomic_DNA"/>
</dbReference>
<dbReference type="PANTHER" id="PTHR34403:SF14">
    <property type="entry name" value="OS05G0225800 PROTEIN"/>
    <property type="match status" value="1"/>
</dbReference>
<feature type="compositionally biased region" description="Basic and acidic residues" evidence="1">
    <location>
        <begin position="837"/>
        <end position="855"/>
    </location>
</feature>
<feature type="compositionally biased region" description="Low complexity" evidence="1">
    <location>
        <begin position="349"/>
        <end position="361"/>
    </location>
</feature>
<dbReference type="Gene3D" id="2.10.25.10">
    <property type="entry name" value="Laminin"/>
    <property type="match status" value="1"/>
</dbReference>
<feature type="compositionally biased region" description="Acidic residues" evidence="1">
    <location>
        <begin position="856"/>
        <end position="875"/>
    </location>
</feature>
<dbReference type="AlphaFoldDB" id="A0A6A4WGI4"/>
<keyword evidence="2" id="KW-0472">Membrane</keyword>
<evidence type="ECO:0000256" key="1">
    <source>
        <dbReference type="SAM" id="MobiDB-lite"/>
    </source>
</evidence>
<dbReference type="InterPro" id="IPR050972">
    <property type="entry name" value="SDr-like"/>
</dbReference>
<feature type="region of interest" description="Disordered" evidence="1">
    <location>
        <begin position="1"/>
        <end position="61"/>
    </location>
</feature>
<feature type="compositionally biased region" description="Basic and acidic residues" evidence="1">
    <location>
        <begin position="793"/>
        <end position="811"/>
    </location>
</feature>
<feature type="compositionally biased region" description="Basic and acidic residues" evidence="1">
    <location>
        <begin position="879"/>
        <end position="897"/>
    </location>
</feature>
<feature type="compositionally biased region" description="Basic and acidic residues" evidence="1">
    <location>
        <begin position="33"/>
        <end position="47"/>
    </location>
</feature>
<feature type="transmembrane region" description="Helical" evidence="2">
    <location>
        <begin position="463"/>
        <end position="483"/>
    </location>
</feature>
<feature type="domain" description="SEA" evidence="3">
    <location>
        <begin position="514"/>
        <end position="638"/>
    </location>
</feature>
<feature type="region of interest" description="Disordered" evidence="1">
    <location>
        <begin position="399"/>
        <end position="423"/>
    </location>
</feature>
<dbReference type="OrthoDB" id="7493297at2759"/>
<gene>
    <name evidence="4" type="primary">Prg4_1</name>
    <name evidence="4" type="ORF">FJT64_023177</name>
</gene>
<evidence type="ECO:0000313" key="5">
    <source>
        <dbReference type="Proteomes" id="UP000440578"/>
    </source>
</evidence>
<feature type="region of interest" description="Disordered" evidence="1">
    <location>
        <begin position="278"/>
        <end position="362"/>
    </location>
</feature>
<keyword evidence="5" id="KW-1185">Reference proteome</keyword>
<name>A0A6A4WGI4_AMPAM</name>
<keyword evidence="2" id="KW-0812">Transmembrane</keyword>
<dbReference type="InterPro" id="IPR000082">
    <property type="entry name" value="SEA_dom"/>
</dbReference>
<feature type="compositionally biased region" description="Acidic residues" evidence="1">
    <location>
        <begin position="898"/>
        <end position="936"/>
    </location>
</feature>
<organism evidence="4 5">
    <name type="scientific">Amphibalanus amphitrite</name>
    <name type="common">Striped barnacle</name>
    <name type="synonym">Balanus amphitrite</name>
    <dbReference type="NCBI Taxonomy" id="1232801"/>
    <lineage>
        <taxon>Eukaryota</taxon>
        <taxon>Metazoa</taxon>
        <taxon>Ecdysozoa</taxon>
        <taxon>Arthropoda</taxon>
        <taxon>Crustacea</taxon>
        <taxon>Multicrustacea</taxon>
        <taxon>Cirripedia</taxon>
        <taxon>Thoracica</taxon>
        <taxon>Thoracicalcarea</taxon>
        <taxon>Balanomorpha</taxon>
        <taxon>Balanoidea</taxon>
        <taxon>Balanidae</taxon>
        <taxon>Amphibalaninae</taxon>
        <taxon>Amphibalanus</taxon>
    </lineage>
</organism>
<comment type="caution">
    <text evidence="4">The sequence shown here is derived from an EMBL/GenBank/DDBJ whole genome shotgun (WGS) entry which is preliminary data.</text>
</comment>
<proteinExistence type="predicted"/>
<feature type="compositionally biased region" description="Acidic residues" evidence="1">
    <location>
        <begin position="963"/>
        <end position="994"/>
    </location>
</feature>
<dbReference type="PROSITE" id="PS50024">
    <property type="entry name" value="SEA"/>
    <property type="match status" value="1"/>
</dbReference>
<dbReference type="Proteomes" id="UP000440578">
    <property type="component" value="Unassembled WGS sequence"/>
</dbReference>
<feature type="compositionally biased region" description="Acidic residues" evidence="1">
    <location>
        <begin position="732"/>
        <end position="753"/>
    </location>
</feature>
<dbReference type="PANTHER" id="PTHR34403">
    <property type="entry name" value="TOL-PAL SYSTEM PROTEIN TOLA"/>
    <property type="match status" value="1"/>
</dbReference>
<feature type="compositionally biased region" description="Basic and acidic residues" evidence="1">
    <location>
        <begin position="995"/>
        <end position="1007"/>
    </location>
</feature>
<feature type="compositionally biased region" description="Basic and acidic residues" evidence="1">
    <location>
        <begin position="675"/>
        <end position="731"/>
    </location>
</feature>
<feature type="compositionally biased region" description="Acidic residues" evidence="1">
    <location>
        <begin position="812"/>
        <end position="833"/>
    </location>
</feature>
<feature type="region of interest" description="Disordered" evidence="1">
    <location>
        <begin position="675"/>
        <end position="1007"/>
    </location>
</feature>
<sequence length="1007" mass="110085">MSEKGEDTVVQGFDNPVFEDDEKRPAASSSSDHSSERASDLESEGERPTSATQREQAAVDLELVTMDKKNGIKNGKDAVIDITYHDSGDAMPGGNTHRKFIGGVPKDFYDDMFTTDDVSVAYFKSDPFAGRASHSDAERSPPHSEWRIQADQWAPQIRAAPAPGVYCIQERSLDGDLRSSLPAQLSIDDPEEVVHFRSSAAPRRPAQPQRRAPAAPGQRGVLLTPAALSGDCSAPCPTHKIQRRPPTGERQCRRSLRLTIPVPAWMPRTEDIRKRARGWLTGDSPPAPTGAPEADPETGARDKNEPTNGWLERLRQGFDPAEMTARLRRTLSGGGAKTAPETADPQSRAENGTANGAANGSAGIGGRLAARLRQSLDLGPGTGTDTGAPDGLAVRLRRGLTGLGRRRNSEPSAPAAEESRPRLQRALRESLPTLNPQHLAEVARRWGEKYYPGGREGNTKQRWLCWAGILAVILAVLVFIVLLSTGTFSGDDDSAADLQKNQPLASLEPVENPVANAFSGLLRLDTEFNDALNDPGSKEYKKLARDIEREMDIAYSVGQWPEGTDLGRITTRVTGFTEGSVVAAYDLVTELEPAQGSAEDVSERLQRRVAEFFSPESGESESGLSVQVVESAVRPMEDKCVTENNMGCSHECMFSKNLMTFTCSCPEGMELGQDDKTCHGPEPELEPVLHKESTFEADKEWKNDHHEHGHPDHDHEHDHDHDHGHDAHAEPEPETTAEPEPEPEATAEPEPEPETSAGHDHDHDHHDHRDAHMDHADHMETTAEPEPEPETSAGHEHDHDHAHDHDVHAEPEPESTAEPEPEPEATAEPEPEPETSAGHEHDHDHAHDHDAHAEPEPESTAEPEPEPEATAEPEPETSAGHEHDHDHAHDHDVHAEPEPESTAEPEPEPEATAEPEPEPETTAEPEPEPETTAEPEPEVKAADHMHDHHEEHMEHMDHVDATAEPEPEATAEPEPEPEATAEPEPEPEATAEPEPEAKAADHMHDHP</sequence>
<protein>
    <submittedName>
        <fullName evidence="4">Proteoglycan 4</fullName>
    </submittedName>
</protein>
<feature type="region of interest" description="Disordered" evidence="1">
    <location>
        <begin position="197"/>
        <end position="218"/>
    </location>
</feature>
<accession>A0A6A4WGI4</accession>
<feature type="compositionally biased region" description="Basic and acidic residues" evidence="1">
    <location>
        <begin position="757"/>
        <end position="781"/>
    </location>
</feature>
<evidence type="ECO:0000256" key="2">
    <source>
        <dbReference type="SAM" id="Phobius"/>
    </source>
</evidence>
<evidence type="ECO:0000313" key="4">
    <source>
        <dbReference type="EMBL" id="KAF0305143.1"/>
    </source>
</evidence>
<feature type="compositionally biased region" description="Basic and acidic residues" evidence="1">
    <location>
        <begin position="937"/>
        <end position="961"/>
    </location>
</feature>
<reference evidence="4 5" key="1">
    <citation type="submission" date="2019-07" db="EMBL/GenBank/DDBJ databases">
        <title>Draft genome assembly of a fouling barnacle, Amphibalanus amphitrite (Darwin, 1854): The first reference genome for Thecostraca.</title>
        <authorList>
            <person name="Kim W."/>
        </authorList>
    </citation>
    <scope>NUCLEOTIDE SEQUENCE [LARGE SCALE GENOMIC DNA]</scope>
    <source>
        <strain evidence="4">SNU_AA5</strain>
        <tissue evidence="4">Soma without cirri and trophi</tissue>
    </source>
</reference>